<dbReference type="AlphaFoldDB" id="A0A9D1LJS8"/>
<sequence>SILVFLLALLAAARPVKKAAVLCSAAAGAALVIALTWVTVSHQDTELYFASDGYCTDVVITQGRSAVVLVGREDGYVHETTYELLRRKGIWQIEALVILRDDWEDGSDYNWLLWGIPPNQVLVSPEHTQALAMDWEGQTAQPLTEETLLLGEGFQVTFADSPTGWDAVLDWNGDRLLLTGSRKSALEGEWDVLLLTGTVYPDYQEMGEVLVLTKPWQIDSPAWCQRVYEEGGILKQTAEGLAYQTSG</sequence>
<reference evidence="2" key="2">
    <citation type="journal article" date="2021" name="PeerJ">
        <title>Extensive microbial diversity within the chicken gut microbiome revealed by metagenomics and culture.</title>
        <authorList>
            <person name="Gilroy R."/>
            <person name="Ravi A."/>
            <person name="Getino M."/>
            <person name="Pursley I."/>
            <person name="Horton D.L."/>
            <person name="Alikhan N.F."/>
            <person name="Baker D."/>
            <person name="Gharbi K."/>
            <person name="Hall N."/>
            <person name="Watson M."/>
            <person name="Adriaenssens E.M."/>
            <person name="Foster-Nyarko E."/>
            <person name="Jarju S."/>
            <person name="Secka A."/>
            <person name="Antonio M."/>
            <person name="Oren A."/>
            <person name="Chaudhuri R.R."/>
            <person name="La Ragione R."/>
            <person name="Hildebrand F."/>
            <person name="Pallen M.J."/>
        </authorList>
    </citation>
    <scope>NUCLEOTIDE SEQUENCE</scope>
    <source>
        <strain evidence="2">4509</strain>
    </source>
</reference>
<accession>A0A9D1LJS8</accession>
<evidence type="ECO:0000313" key="3">
    <source>
        <dbReference type="Proteomes" id="UP000824082"/>
    </source>
</evidence>
<organism evidence="2 3">
    <name type="scientific">Candidatus Egerieicola faecale</name>
    <dbReference type="NCBI Taxonomy" id="2840774"/>
    <lineage>
        <taxon>Bacteria</taxon>
        <taxon>Bacillati</taxon>
        <taxon>Bacillota</taxon>
        <taxon>Clostridia</taxon>
        <taxon>Eubacteriales</taxon>
        <taxon>Oscillospiraceae</taxon>
        <taxon>Oscillospiraceae incertae sedis</taxon>
        <taxon>Candidatus Egerieicola</taxon>
    </lineage>
</organism>
<name>A0A9D1LJS8_9FIRM</name>
<evidence type="ECO:0000313" key="2">
    <source>
        <dbReference type="EMBL" id="HIU42369.1"/>
    </source>
</evidence>
<feature type="chain" id="PRO_5039096044" evidence="1">
    <location>
        <begin position="20"/>
        <end position="247"/>
    </location>
</feature>
<feature type="non-terminal residue" evidence="2">
    <location>
        <position position="1"/>
    </location>
</feature>
<keyword evidence="1" id="KW-0732">Signal</keyword>
<protein>
    <submittedName>
        <fullName evidence="2">Uncharacterized protein</fullName>
    </submittedName>
</protein>
<feature type="signal peptide" evidence="1">
    <location>
        <begin position="1"/>
        <end position="19"/>
    </location>
</feature>
<dbReference type="EMBL" id="DVMX01000142">
    <property type="protein sequence ID" value="HIU42369.1"/>
    <property type="molecule type" value="Genomic_DNA"/>
</dbReference>
<dbReference type="Proteomes" id="UP000824082">
    <property type="component" value="Unassembled WGS sequence"/>
</dbReference>
<gene>
    <name evidence="2" type="ORF">IAD19_07435</name>
</gene>
<comment type="caution">
    <text evidence="2">The sequence shown here is derived from an EMBL/GenBank/DDBJ whole genome shotgun (WGS) entry which is preliminary data.</text>
</comment>
<proteinExistence type="predicted"/>
<reference evidence="2" key="1">
    <citation type="submission" date="2020-10" db="EMBL/GenBank/DDBJ databases">
        <authorList>
            <person name="Gilroy R."/>
        </authorList>
    </citation>
    <scope>NUCLEOTIDE SEQUENCE</scope>
    <source>
        <strain evidence="2">4509</strain>
    </source>
</reference>
<evidence type="ECO:0000256" key="1">
    <source>
        <dbReference type="SAM" id="SignalP"/>
    </source>
</evidence>